<dbReference type="Proteomes" id="UP000006697">
    <property type="component" value="Chromosome"/>
</dbReference>
<proteinExistence type="predicted"/>
<sequence>MDLSTHGVLPRIRTQTDKIHLMQFSHRALFMQAAFFMLLTGCAGPKPIVYTEEKFDSADIYTRRFPVSAYAACEAARRALLSQGYIINAANANQVDGRKSFQPENDVHVQIAFRVVCAADNLHDNVASIFVNALEDRYALKKVNNSASLGVGALGSVSLPFSSSDDSLVKVASETISAEPFYARFYQLVERYLTNEATLNTELFELPR</sequence>
<gene>
    <name evidence="1" type="ordered locus">HEAR3263</name>
</gene>
<reference evidence="1 2" key="1">
    <citation type="journal article" date="2007" name="PLoS Genet.">
        <title>A tale of two oxidation states: bacterial colonization of arsenic-rich environments.</title>
        <authorList>
            <person name="Muller D."/>
            <person name="Medigue C."/>
            <person name="Koechler S."/>
            <person name="Barbe V."/>
            <person name="Barakat M."/>
            <person name="Talla E."/>
            <person name="Bonnefoy V."/>
            <person name="Krin E."/>
            <person name="Arsene-Ploetze F."/>
            <person name="Carapito C."/>
            <person name="Chandler M."/>
            <person name="Cournoyer B."/>
            <person name="Cruveiller S."/>
            <person name="Dossat C."/>
            <person name="Duval S."/>
            <person name="Heymann M."/>
            <person name="Leize E."/>
            <person name="Lieutaud A."/>
            <person name="Lievremont D."/>
            <person name="Makita Y."/>
            <person name="Mangenot S."/>
            <person name="Nitschke W."/>
            <person name="Ortet P."/>
            <person name="Perdrial N."/>
            <person name="Schoepp B."/>
            <person name="Siguier N."/>
            <person name="Simeonova D.D."/>
            <person name="Rouy Z."/>
            <person name="Segurens B."/>
            <person name="Turlin E."/>
            <person name="Vallenet D."/>
            <person name="Van Dorsselaer A."/>
            <person name="Weiss S."/>
            <person name="Weissenbach J."/>
            <person name="Lett M.C."/>
            <person name="Danchin A."/>
            <person name="Bertin P.N."/>
        </authorList>
    </citation>
    <scope>NUCLEOTIDE SEQUENCE [LARGE SCALE GENOMIC DNA]</scope>
    <source>
        <strain evidence="2">ULPAs1</strain>
    </source>
</reference>
<dbReference type="eggNOG" id="ENOG5032R9I">
    <property type="taxonomic scope" value="Bacteria"/>
</dbReference>
<organism evidence="1 2">
    <name type="scientific">Herminiimonas arsenicoxydans</name>
    <dbReference type="NCBI Taxonomy" id="204773"/>
    <lineage>
        <taxon>Bacteria</taxon>
        <taxon>Pseudomonadati</taxon>
        <taxon>Pseudomonadota</taxon>
        <taxon>Betaproteobacteria</taxon>
        <taxon>Burkholderiales</taxon>
        <taxon>Oxalobacteraceae</taxon>
        <taxon>Herminiimonas</taxon>
    </lineage>
</organism>
<dbReference type="HOGENOM" id="CLU_040519_1_1_4"/>
<protein>
    <recommendedName>
        <fullName evidence="3">Lipoprotein</fullName>
    </recommendedName>
</protein>
<dbReference type="AlphaFoldDB" id="A4GA33"/>
<dbReference type="InterPro" id="IPR018718">
    <property type="entry name" value="DUF2242"/>
</dbReference>
<evidence type="ECO:0008006" key="3">
    <source>
        <dbReference type="Google" id="ProtNLM"/>
    </source>
</evidence>
<dbReference type="STRING" id="204773.HEAR3263"/>
<evidence type="ECO:0000313" key="2">
    <source>
        <dbReference type="Proteomes" id="UP000006697"/>
    </source>
</evidence>
<dbReference type="OrthoDB" id="8588389at2"/>
<dbReference type="Pfam" id="PF10001">
    <property type="entry name" value="DUF2242"/>
    <property type="match status" value="1"/>
</dbReference>
<dbReference type="EMBL" id="CU207211">
    <property type="protein sequence ID" value="CAL63370.1"/>
    <property type="molecule type" value="Genomic_DNA"/>
</dbReference>
<dbReference type="KEGG" id="har:HEAR3263"/>
<evidence type="ECO:0000313" key="1">
    <source>
        <dbReference type="EMBL" id="CAL63370.1"/>
    </source>
</evidence>
<keyword evidence="2" id="KW-1185">Reference proteome</keyword>
<accession>A4GA33</accession>
<name>A4GA33_HERAR</name>